<name>A0ACC2MK06_PERAE</name>
<protein>
    <submittedName>
        <fullName evidence="1">Uncharacterized protein</fullName>
    </submittedName>
</protein>
<evidence type="ECO:0000313" key="2">
    <source>
        <dbReference type="Proteomes" id="UP001234297"/>
    </source>
</evidence>
<keyword evidence="2" id="KW-1185">Reference proteome</keyword>
<organism evidence="1 2">
    <name type="scientific">Persea americana</name>
    <name type="common">Avocado</name>
    <dbReference type="NCBI Taxonomy" id="3435"/>
    <lineage>
        <taxon>Eukaryota</taxon>
        <taxon>Viridiplantae</taxon>
        <taxon>Streptophyta</taxon>
        <taxon>Embryophyta</taxon>
        <taxon>Tracheophyta</taxon>
        <taxon>Spermatophyta</taxon>
        <taxon>Magnoliopsida</taxon>
        <taxon>Magnoliidae</taxon>
        <taxon>Laurales</taxon>
        <taxon>Lauraceae</taxon>
        <taxon>Persea</taxon>
    </lineage>
</organism>
<proteinExistence type="predicted"/>
<dbReference type="EMBL" id="CM056810">
    <property type="protein sequence ID" value="KAJ8645740.1"/>
    <property type="molecule type" value="Genomic_DNA"/>
</dbReference>
<evidence type="ECO:0000313" key="1">
    <source>
        <dbReference type="EMBL" id="KAJ8645740.1"/>
    </source>
</evidence>
<gene>
    <name evidence="1" type="ORF">MRB53_007488</name>
</gene>
<reference evidence="1 2" key="1">
    <citation type="journal article" date="2022" name="Hortic Res">
        <title>A haplotype resolved chromosomal level avocado genome allows analysis of novel avocado genes.</title>
        <authorList>
            <person name="Nath O."/>
            <person name="Fletcher S.J."/>
            <person name="Hayward A."/>
            <person name="Shaw L.M."/>
            <person name="Masouleh A.K."/>
            <person name="Furtado A."/>
            <person name="Henry R.J."/>
            <person name="Mitter N."/>
        </authorList>
    </citation>
    <scope>NUCLEOTIDE SEQUENCE [LARGE SCALE GENOMIC DNA]</scope>
    <source>
        <strain evidence="2">cv. Hass</strain>
    </source>
</reference>
<comment type="caution">
    <text evidence="1">The sequence shown here is derived from an EMBL/GenBank/DDBJ whole genome shotgun (WGS) entry which is preliminary data.</text>
</comment>
<accession>A0ACC2MK06</accession>
<dbReference type="Proteomes" id="UP001234297">
    <property type="component" value="Chromosome 2"/>
</dbReference>
<sequence>MEHHHLKGYLELLLAVCACFFLYECWRRKDEDVPNWPIVGMLPSVLLNIHRAHDRMTEVVCKHGGTFMFNGPWFTHMDVLCTCDPANINYICNTSFSNFPKGPEYSKVFDIFGESIITSDSDSWRIQRKIAHSLMSSKKFRTFVNRTSQAKVKGLMHVLKHIANQDQGAHYSEEGADLLTSYIDYQHHDELPIAKSDKFLGDTTLNLVLAGRDTTSSALTWFFWLVSLNPEVESKILEELRANSPELSDWQQGELKDFDSEEPSQLVYLHAALHESLRLFPPAPFGYKSALQPEVLLTGDAVQPGTKILIPLYTMARMESIWGKDCLEFKPERWITERGKLKFEPYYKFMSFNSGPRLCLGKEVAFTQMKSVVAGLLFNFHFQMMAGHSVTPTLSIILLMEKG</sequence>